<keyword evidence="4" id="KW-0808">Transferase</keyword>
<dbReference type="PROSITE" id="PS50237">
    <property type="entry name" value="HECT"/>
    <property type="match status" value="1"/>
</dbReference>
<dbReference type="EMBL" id="QGKY02002305">
    <property type="protein sequence ID" value="KAF2531127.1"/>
    <property type="molecule type" value="Genomic_DNA"/>
</dbReference>
<evidence type="ECO:0000256" key="6">
    <source>
        <dbReference type="PROSITE-ProRule" id="PRU00104"/>
    </source>
</evidence>
<dbReference type="EC" id="2.3.2.26" evidence="3"/>
<name>A0A8S9FFM4_BRACR</name>
<evidence type="ECO:0000256" key="4">
    <source>
        <dbReference type="ARBA" id="ARBA00022679"/>
    </source>
</evidence>
<evidence type="ECO:0000256" key="1">
    <source>
        <dbReference type="ARBA" id="ARBA00000885"/>
    </source>
</evidence>
<feature type="domain" description="HECT" evidence="7">
    <location>
        <begin position="116"/>
        <end position="180"/>
    </location>
</feature>
<proteinExistence type="predicted"/>
<protein>
    <recommendedName>
        <fullName evidence="3">HECT-type E3 ubiquitin transferase</fullName>
        <ecNumber evidence="3">2.3.2.26</ecNumber>
    </recommendedName>
</protein>
<comment type="pathway">
    <text evidence="2">Protein modification; protein ubiquitination.</text>
</comment>
<evidence type="ECO:0000256" key="2">
    <source>
        <dbReference type="ARBA" id="ARBA00004906"/>
    </source>
</evidence>
<comment type="caution">
    <text evidence="6">Lacks conserved residue(s) required for the propagation of feature annotation.</text>
</comment>
<dbReference type="GO" id="GO:0000209">
    <property type="term" value="P:protein polyubiquitination"/>
    <property type="evidence" value="ECO:0007669"/>
    <property type="project" value="TreeGrafter"/>
</dbReference>
<evidence type="ECO:0000256" key="5">
    <source>
        <dbReference type="ARBA" id="ARBA00022786"/>
    </source>
</evidence>
<gene>
    <name evidence="8" type="ORF">F2Q70_00032713</name>
</gene>
<comment type="catalytic activity">
    <reaction evidence="1">
        <text>S-ubiquitinyl-[E2 ubiquitin-conjugating enzyme]-L-cysteine + [acceptor protein]-L-lysine = [E2 ubiquitin-conjugating enzyme]-L-cysteine + N(6)-ubiquitinyl-[acceptor protein]-L-lysine.</text>
        <dbReference type="EC" id="2.3.2.26"/>
    </reaction>
</comment>
<reference evidence="8" key="1">
    <citation type="submission" date="2019-12" db="EMBL/GenBank/DDBJ databases">
        <title>Genome sequencing and annotation of Brassica cretica.</title>
        <authorList>
            <person name="Studholme D.J."/>
            <person name="Sarris P.F."/>
        </authorList>
    </citation>
    <scope>NUCLEOTIDE SEQUENCE</scope>
    <source>
        <strain evidence="8">PFS-102/07</strain>
        <tissue evidence="8">Leaf</tissue>
    </source>
</reference>
<organism evidence="8">
    <name type="scientific">Brassica cretica</name>
    <name type="common">Mustard</name>
    <dbReference type="NCBI Taxonomy" id="69181"/>
    <lineage>
        <taxon>Eukaryota</taxon>
        <taxon>Viridiplantae</taxon>
        <taxon>Streptophyta</taxon>
        <taxon>Embryophyta</taxon>
        <taxon>Tracheophyta</taxon>
        <taxon>Spermatophyta</taxon>
        <taxon>Magnoliopsida</taxon>
        <taxon>eudicotyledons</taxon>
        <taxon>Gunneridae</taxon>
        <taxon>Pentapetalae</taxon>
        <taxon>rosids</taxon>
        <taxon>malvids</taxon>
        <taxon>Brassicales</taxon>
        <taxon>Brassicaceae</taxon>
        <taxon>Brassiceae</taxon>
        <taxon>Brassica</taxon>
    </lineage>
</organism>
<dbReference type="InterPro" id="IPR035983">
    <property type="entry name" value="Hect_E3_ubiquitin_ligase"/>
</dbReference>
<dbReference type="InterPro" id="IPR050409">
    <property type="entry name" value="E3_ubiq-protein_ligase"/>
</dbReference>
<dbReference type="PANTHER" id="PTHR11254:SF424">
    <property type="entry name" value="E3 UBIQUITIN-PROTEIN LIGASE UPL5"/>
    <property type="match status" value="1"/>
</dbReference>
<dbReference type="AlphaFoldDB" id="A0A8S9FFM4"/>
<comment type="caution">
    <text evidence="8">The sequence shown here is derived from an EMBL/GenBank/DDBJ whole genome shotgun (WGS) entry which is preliminary data.</text>
</comment>
<dbReference type="GO" id="GO:0006511">
    <property type="term" value="P:ubiquitin-dependent protein catabolic process"/>
    <property type="evidence" value="ECO:0007669"/>
    <property type="project" value="TreeGrafter"/>
</dbReference>
<dbReference type="SUPFAM" id="SSF56204">
    <property type="entry name" value="Hect, E3 ligase catalytic domain"/>
    <property type="match status" value="1"/>
</dbReference>
<dbReference type="PANTHER" id="PTHR11254">
    <property type="entry name" value="HECT DOMAIN UBIQUITIN-PROTEIN LIGASE"/>
    <property type="match status" value="1"/>
</dbReference>
<dbReference type="InterPro" id="IPR000569">
    <property type="entry name" value="HECT_dom"/>
</dbReference>
<evidence type="ECO:0000256" key="3">
    <source>
        <dbReference type="ARBA" id="ARBA00012485"/>
    </source>
</evidence>
<sequence>MSMDITESILQEDSPGFLSYCPKTWTRYLTAMKTIVALSESEKCVMEQVEDMIKSTKAALYSLVALFSRVGGSKLGIKAERLSRLLDQSILQLADATTLNSDILARFKREEAYGDGVVLEWFFLISKEIFDPKRKLFTVSPDDCRRYRPNHASFVDEDYLKKFKFAGLIIDLAYLLSQFIWKVGALGSGKKSHSLMR</sequence>
<accession>A0A8S9FFM4</accession>
<dbReference type="Gene3D" id="3.90.1750.10">
    <property type="entry name" value="Hect, E3 ligase catalytic domains"/>
    <property type="match status" value="1"/>
</dbReference>
<dbReference type="GO" id="GO:0005737">
    <property type="term" value="C:cytoplasm"/>
    <property type="evidence" value="ECO:0007669"/>
    <property type="project" value="TreeGrafter"/>
</dbReference>
<keyword evidence="5 6" id="KW-0833">Ubl conjugation pathway</keyword>
<evidence type="ECO:0000313" key="8">
    <source>
        <dbReference type="EMBL" id="KAF2531127.1"/>
    </source>
</evidence>
<dbReference type="GO" id="GO:0061630">
    <property type="term" value="F:ubiquitin protein ligase activity"/>
    <property type="evidence" value="ECO:0007669"/>
    <property type="project" value="UniProtKB-EC"/>
</dbReference>
<evidence type="ECO:0000259" key="7">
    <source>
        <dbReference type="PROSITE" id="PS50237"/>
    </source>
</evidence>